<keyword evidence="5 6" id="KW-0440">LIM domain</keyword>
<feature type="domain" description="LIM zinc-binding" evidence="8">
    <location>
        <begin position="866"/>
        <end position="926"/>
    </location>
</feature>
<keyword evidence="1 6" id="KW-0479">Metal-binding</keyword>
<dbReference type="SMART" id="SM00132">
    <property type="entry name" value="LIM"/>
    <property type="match status" value="6"/>
</dbReference>
<keyword evidence="10" id="KW-1185">Reference proteome</keyword>
<dbReference type="CDD" id="cd09425">
    <property type="entry name" value="LIM4_LIMPETin"/>
    <property type="match status" value="1"/>
</dbReference>
<dbReference type="RefSeq" id="XP_011312450.1">
    <property type="nucleotide sequence ID" value="XM_011314148.1"/>
</dbReference>
<proteinExistence type="predicted"/>
<dbReference type="GeneID" id="105272189"/>
<dbReference type="Pfam" id="PF00412">
    <property type="entry name" value="LIM"/>
    <property type="match status" value="6"/>
</dbReference>
<evidence type="ECO:0000256" key="3">
    <source>
        <dbReference type="ARBA" id="ARBA00022771"/>
    </source>
</evidence>
<keyword evidence="4 6" id="KW-0862">Zinc</keyword>
<dbReference type="CDD" id="cd09414">
    <property type="entry name" value="LIM1_LIMPETin"/>
    <property type="match status" value="1"/>
</dbReference>
<feature type="domain" description="LIM zinc-binding" evidence="8">
    <location>
        <begin position="927"/>
        <end position="986"/>
    </location>
</feature>
<evidence type="ECO:0000313" key="10">
    <source>
        <dbReference type="Proteomes" id="UP000694866"/>
    </source>
</evidence>
<dbReference type="CDD" id="cd09417">
    <property type="entry name" value="LIM2_LIMPETin_like"/>
    <property type="match status" value="1"/>
</dbReference>
<keyword evidence="3" id="KW-0863">Zinc-finger</keyword>
<dbReference type="CTD" id="39889"/>
<evidence type="ECO:0000259" key="8">
    <source>
        <dbReference type="PROSITE" id="PS50023"/>
    </source>
</evidence>
<dbReference type="InterPro" id="IPR010442">
    <property type="entry name" value="PET_domain"/>
</dbReference>
<dbReference type="PROSITE" id="PS00478">
    <property type="entry name" value="LIM_DOMAIN_1"/>
    <property type="match status" value="3"/>
</dbReference>
<dbReference type="InterPro" id="IPR047120">
    <property type="entry name" value="Pk/Esn/Tes"/>
</dbReference>
<feature type="compositionally biased region" description="Basic and acidic residues" evidence="7">
    <location>
        <begin position="305"/>
        <end position="316"/>
    </location>
</feature>
<dbReference type="FunFam" id="2.10.110.10:FF:000070">
    <property type="entry name" value="Four and a half LIM domains 3"/>
    <property type="match status" value="1"/>
</dbReference>
<dbReference type="KEGG" id="fas:105272189"/>
<feature type="domain" description="PET" evidence="9">
    <location>
        <begin position="574"/>
        <end position="683"/>
    </location>
</feature>
<feature type="region of interest" description="Disordered" evidence="7">
    <location>
        <begin position="117"/>
        <end position="136"/>
    </location>
</feature>
<name>A0A9R1TNM4_9HYME</name>
<reference evidence="11" key="1">
    <citation type="submission" date="2025-08" db="UniProtKB">
        <authorList>
            <consortium name="RefSeq"/>
        </authorList>
    </citation>
    <scope>IDENTIFICATION</scope>
    <source>
        <strain evidence="11">USDA-PBARC FA_bdor</strain>
        <tissue evidence="11">Whole organism</tissue>
    </source>
</reference>
<dbReference type="PANTHER" id="PTHR24211:SF37">
    <property type="entry name" value="PROTEIN ESPINAS-LIKE PROTEIN"/>
    <property type="match status" value="1"/>
</dbReference>
<evidence type="ECO:0000256" key="4">
    <source>
        <dbReference type="ARBA" id="ARBA00022833"/>
    </source>
</evidence>
<feature type="domain" description="LIM zinc-binding" evidence="8">
    <location>
        <begin position="745"/>
        <end position="805"/>
    </location>
</feature>
<dbReference type="CDD" id="cd09430">
    <property type="entry name" value="LIM5_LIMPETin"/>
    <property type="match status" value="1"/>
</dbReference>
<dbReference type="OrthoDB" id="274660at2759"/>
<keyword evidence="2" id="KW-0677">Repeat</keyword>
<evidence type="ECO:0000256" key="1">
    <source>
        <dbReference type="ARBA" id="ARBA00022723"/>
    </source>
</evidence>
<feature type="domain" description="LIM zinc-binding" evidence="8">
    <location>
        <begin position="989"/>
        <end position="1049"/>
    </location>
</feature>
<feature type="region of interest" description="Disordered" evidence="7">
    <location>
        <begin position="417"/>
        <end position="451"/>
    </location>
</feature>
<gene>
    <name evidence="11" type="primary">Lmpt</name>
</gene>
<dbReference type="Pfam" id="PF06297">
    <property type="entry name" value="PET"/>
    <property type="match status" value="1"/>
</dbReference>
<feature type="domain" description="LIM zinc-binding" evidence="8">
    <location>
        <begin position="682"/>
        <end position="744"/>
    </location>
</feature>
<feature type="region of interest" description="Disordered" evidence="7">
    <location>
        <begin position="197"/>
        <end position="234"/>
    </location>
</feature>
<organism evidence="10 11">
    <name type="scientific">Fopius arisanus</name>
    <dbReference type="NCBI Taxonomy" id="64838"/>
    <lineage>
        <taxon>Eukaryota</taxon>
        <taxon>Metazoa</taxon>
        <taxon>Ecdysozoa</taxon>
        <taxon>Arthropoda</taxon>
        <taxon>Hexapoda</taxon>
        <taxon>Insecta</taxon>
        <taxon>Pterygota</taxon>
        <taxon>Neoptera</taxon>
        <taxon>Endopterygota</taxon>
        <taxon>Hymenoptera</taxon>
        <taxon>Apocrita</taxon>
        <taxon>Ichneumonoidea</taxon>
        <taxon>Braconidae</taxon>
        <taxon>Opiinae</taxon>
        <taxon>Fopius</taxon>
    </lineage>
</organism>
<feature type="compositionally biased region" description="Basic and acidic residues" evidence="7">
    <location>
        <begin position="124"/>
        <end position="133"/>
    </location>
</feature>
<dbReference type="GO" id="GO:0008270">
    <property type="term" value="F:zinc ion binding"/>
    <property type="evidence" value="ECO:0007669"/>
    <property type="project" value="UniProtKB-KW"/>
</dbReference>
<dbReference type="PROSITE" id="PS51303">
    <property type="entry name" value="PET"/>
    <property type="match status" value="1"/>
</dbReference>
<dbReference type="CDD" id="cd09830">
    <property type="entry name" value="PET_LIMPETin_LIM-9"/>
    <property type="match status" value="1"/>
</dbReference>
<feature type="compositionally biased region" description="Basic and acidic residues" evidence="7">
    <location>
        <begin position="200"/>
        <end position="230"/>
    </location>
</feature>
<evidence type="ECO:0000256" key="6">
    <source>
        <dbReference type="PROSITE-ProRule" id="PRU00125"/>
    </source>
</evidence>
<evidence type="ECO:0000256" key="7">
    <source>
        <dbReference type="SAM" id="MobiDB-lite"/>
    </source>
</evidence>
<dbReference type="CDD" id="cd09432">
    <property type="entry name" value="LIM6_LIMPETin"/>
    <property type="match status" value="1"/>
</dbReference>
<protein>
    <submittedName>
        <fullName evidence="11">Uncharacterized protein Lmpt isoform X1</fullName>
    </submittedName>
</protein>
<dbReference type="SUPFAM" id="SSF57716">
    <property type="entry name" value="Glucocorticoid receptor-like (DNA-binding domain)"/>
    <property type="match status" value="6"/>
</dbReference>
<dbReference type="InterPro" id="IPR001781">
    <property type="entry name" value="Znf_LIM"/>
</dbReference>
<dbReference type="Gene3D" id="2.10.110.10">
    <property type="entry name" value="Cysteine Rich Protein"/>
    <property type="match status" value="6"/>
</dbReference>
<evidence type="ECO:0000313" key="11">
    <source>
        <dbReference type="RefSeq" id="XP_011312450.1"/>
    </source>
</evidence>
<evidence type="ECO:0000256" key="5">
    <source>
        <dbReference type="ARBA" id="ARBA00023038"/>
    </source>
</evidence>
<dbReference type="AlphaFoldDB" id="A0A9R1TNM4"/>
<dbReference type="CDD" id="cd09421">
    <property type="entry name" value="LIM3_LIMPETin"/>
    <property type="match status" value="1"/>
</dbReference>
<feature type="compositionally biased region" description="Basic and acidic residues" evidence="7">
    <location>
        <begin position="262"/>
        <end position="297"/>
    </location>
</feature>
<dbReference type="PANTHER" id="PTHR24211">
    <property type="entry name" value="LIM DOMAIN-CONTAINING PROTEIN"/>
    <property type="match status" value="1"/>
</dbReference>
<dbReference type="FunFam" id="2.10.110.10:FF:000081">
    <property type="entry name" value="Uncharacterized protein, isoform A"/>
    <property type="match status" value="1"/>
</dbReference>
<dbReference type="FunFam" id="2.10.110.10:FF:000005">
    <property type="entry name" value="Testin isoform 1"/>
    <property type="match status" value="1"/>
</dbReference>
<evidence type="ECO:0000259" key="9">
    <source>
        <dbReference type="PROSITE" id="PS51303"/>
    </source>
</evidence>
<dbReference type="FunFam" id="2.10.110.10:FF:000066">
    <property type="entry name" value="Four and a half LIM domains protein"/>
    <property type="match status" value="1"/>
</dbReference>
<accession>A0A9R1TNM4</accession>
<feature type="compositionally biased region" description="Basic and acidic residues" evidence="7">
    <location>
        <begin position="324"/>
        <end position="339"/>
    </location>
</feature>
<evidence type="ECO:0000256" key="2">
    <source>
        <dbReference type="ARBA" id="ARBA00022737"/>
    </source>
</evidence>
<feature type="region of interest" description="Disordered" evidence="7">
    <location>
        <begin position="262"/>
        <end position="339"/>
    </location>
</feature>
<dbReference type="Proteomes" id="UP000694866">
    <property type="component" value="Unplaced"/>
</dbReference>
<feature type="region of interest" description="Disordered" evidence="7">
    <location>
        <begin position="51"/>
        <end position="80"/>
    </location>
</feature>
<dbReference type="FunFam" id="2.10.110.10:FF:000013">
    <property type="entry name" value="Four and a half LIM domains 1"/>
    <property type="match status" value="1"/>
</dbReference>
<sequence length="1050" mass="120704">MTSRFWNNWTKDESDVQSAIYHHHEDESWSKIQRNGKSHGNVIKVNHEFGSWGSDDVERNDTTRRQSKGSGSMTDDNDRVIGARLMNGKSSASNGSGKQVNCADDLSGMEDCNDLARYQPFGERPNEKRERKTSGVKRFTSKIENSEYKGIIESESMNRRHSKQENPFLLKDERINGNFKSRRSSGTENESMFLGLAGKGHREDPHSQRSSRYTEDSPDREVENTLKDLNGRCMTNDCRKDSDFEVQFSMYERVPKGTLKDSDLVRKSRKNSVDDERSRKSSFEYHYRSADADDKHFQSPPSSPTKRESFYDRDTADNSSYRGANRDHHTRNESCERDSEYVRGKCDVKMLNRHSRPLTPPTTLVDHEASNNYMINSRVFSTKDPYDDFIRNKNRNKSHRDSRDSRDLSWIDRELSCYSDDQSPEPESSKGFSDNRRANRNGDFSTIERNGTTVIRIRASSRSPVTRDEKTFDHRLARDDSDKIPRQFIGDDEDSDDYEDFFNNRKRESHHPRHHDSTVQITDLEDGQPCLLCGETCPGFSPHNWRKNCTSCKCPKEAHDVCHEEWVSVRARLGLKGDGTNNYVGFEPRERGLAWAPPGLPPNKVEEYFSMLPEISVPRLGTQGERHRDRQLSTQLPKQDLARAYCRHLDPQHSASADDFMAARNEIALDIGTVQEVFERNQECGACHEPLKYGSLVVMASKRGQLYHPVCFKCTHCDELLVDLAYCVHDDTLYCERHYAEELKPRCAACDELIFSGEYTKAMNKDWHSGHFCCWQCDESLTGQRYVLRDEHPYCIKCYESIFANGCEECNKIIGIDSKDLSYKDKHWHEACFLCHKCRVSLVDKQFGSKVDKIYCGNCYDAQFASRCDGCGEIFRAGTKKMEYKTRQWHEKCFCCVVCKNPIGLKSFIPREQEIYCAGCYEDKFATRCVKCNKIITSGGVTYKNEPWHRDCFTCTHCNNSLAGQRFTSRDDKPYCAECFGELFAKRCTSCAKPITGIGGTRFISFEDRHWHNDCFICAGCKTSLVGRGFITDAEDIICPECAKAKLTTE</sequence>
<feature type="compositionally biased region" description="Polar residues" evidence="7">
    <location>
        <begin position="442"/>
        <end position="451"/>
    </location>
</feature>
<dbReference type="PROSITE" id="PS50023">
    <property type="entry name" value="LIM_DOMAIN_2"/>
    <property type="match status" value="5"/>
</dbReference>